<dbReference type="EMBL" id="GBXM01001744">
    <property type="protein sequence ID" value="JAI06834.1"/>
    <property type="molecule type" value="Transcribed_RNA"/>
</dbReference>
<proteinExistence type="predicted"/>
<reference evidence="1" key="2">
    <citation type="journal article" date="2015" name="Fish Shellfish Immunol.">
        <title>Early steps in the European eel (Anguilla anguilla)-Vibrio vulnificus interaction in the gills: Role of the RtxA13 toxin.</title>
        <authorList>
            <person name="Callol A."/>
            <person name="Pajuelo D."/>
            <person name="Ebbesson L."/>
            <person name="Teles M."/>
            <person name="MacKenzie S."/>
            <person name="Amaro C."/>
        </authorList>
    </citation>
    <scope>NUCLEOTIDE SEQUENCE</scope>
</reference>
<protein>
    <submittedName>
        <fullName evidence="1">Uncharacterized protein</fullName>
    </submittedName>
</protein>
<sequence>MFSSSSCQLLSGSFLLFMYY</sequence>
<dbReference type="AlphaFoldDB" id="A0A0E9XYS4"/>
<name>A0A0E9XYS4_ANGAN</name>
<evidence type="ECO:0000313" key="1">
    <source>
        <dbReference type="EMBL" id="JAI06834.1"/>
    </source>
</evidence>
<organism evidence="1">
    <name type="scientific">Anguilla anguilla</name>
    <name type="common">European freshwater eel</name>
    <name type="synonym">Muraena anguilla</name>
    <dbReference type="NCBI Taxonomy" id="7936"/>
    <lineage>
        <taxon>Eukaryota</taxon>
        <taxon>Metazoa</taxon>
        <taxon>Chordata</taxon>
        <taxon>Craniata</taxon>
        <taxon>Vertebrata</taxon>
        <taxon>Euteleostomi</taxon>
        <taxon>Actinopterygii</taxon>
        <taxon>Neopterygii</taxon>
        <taxon>Teleostei</taxon>
        <taxon>Anguilliformes</taxon>
        <taxon>Anguillidae</taxon>
        <taxon>Anguilla</taxon>
    </lineage>
</organism>
<reference evidence="1" key="1">
    <citation type="submission" date="2014-11" db="EMBL/GenBank/DDBJ databases">
        <authorList>
            <person name="Amaro Gonzalez C."/>
        </authorList>
    </citation>
    <scope>NUCLEOTIDE SEQUENCE</scope>
</reference>
<accession>A0A0E9XYS4</accession>